<evidence type="ECO:0000256" key="1">
    <source>
        <dbReference type="SAM" id="MobiDB-lite"/>
    </source>
</evidence>
<dbReference type="Proteomes" id="UP001085076">
    <property type="component" value="Miscellaneous, Linkage group lg03"/>
</dbReference>
<gene>
    <name evidence="3" type="ORF">J5N97_014403</name>
</gene>
<evidence type="ECO:0008006" key="5">
    <source>
        <dbReference type="Google" id="ProtNLM"/>
    </source>
</evidence>
<name>A0A9D5CU17_9LILI</name>
<evidence type="ECO:0000313" key="4">
    <source>
        <dbReference type="Proteomes" id="UP001085076"/>
    </source>
</evidence>
<organism evidence="3 4">
    <name type="scientific">Dioscorea zingiberensis</name>
    <dbReference type="NCBI Taxonomy" id="325984"/>
    <lineage>
        <taxon>Eukaryota</taxon>
        <taxon>Viridiplantae</taxon>
        <taxon>Streptophyta</taxon>
        <taxon>Embryophyta</taxon>
        <taxon>Tracheophyta</taxon>
        <taxon>Spermatophyta</taxon>
        <taxon>Magnoliopsida</taxon>
        <taxon>Liliopsida</taxon>
        <taxon>Dioscoreales</taxon>
        <taxon>Dioscoreaceae</taxon>
        <taxon>Dioscorea</taxon>
    </lineage>
</organism>
<feature type="region of interest" description="Disordered" evidence="1">
    <location>
        <begin position="103"/>
        <end position="122"/>
    </location>
</feature>
<evidence type="ECO:0000256" key="2">
    <source>
        <dbReference type="SAM" id="SignalP"/>
    </source>
</evidence>
<feature type="chain" id="PRO_5039482034" description="Secreted protein" evidence="2">
    <location>
        <begin position="21"/>
        <end position="122"/>
    </location>
</feature>
<protein>
    <recommendedName>
        <fullName evidence="5">Secreted protein</fullName>
    </recommendedName>
</protein>
<keyword evidence="4" id="KW-1185">Reference proteome</keyword>
<keyword evidence="2" id="KW-0732">Signal</keyword>
<feature type="signal peptide" evidence="2">
    <location>
        <begin position="1"/>
        <end position="20"/>
    </location>
</feature>
<dbReference type="EMBL" id="JAGGNH010000003">
    <property type="protein sequence ID" value="KAJ0978929.1"/>
    <property type="molecule type" value="Genomic_DNA"/>
</dbReference>
<proteinExistence type="predicted"/>
<feature type="compositionally biased region" description="Polar residues" evidence="1">
    <location>
        <begin position="103"/>
        <end position="116"/>
    </location>
</feature>
<evidence type="ECO:0000313" key="3">
    <source>
        <dbReference type="EMBL" id="KAJ0978929.1"/>
    </source>
</evidence>
<reference evidence="3" key="1">
    <citation type="submission" date="2021-03" db="EMBL/GenBank/DDBJ databases">
        <authorList>
            <person name="Li Z."/>
            <person name="Yang C."/>
        </authorList>
    </citation>
    <scope>NUCLEOTIDE SEQUENCE</scope>
    <source>
        <strain evidence="3">Dzin_1.0</strain>
        <tissue evidence="3">Leaf</tissue>
    </source>
</reference>
<reference evidence="3" key="2">
    <citation type="journal article" date="2022" name="Hortic Res">
        <title>The genome of Dioscorea zingiberensis sheds light on the biosynthesis, origin and evolution of the medicinally important diosgenin saponins.</title>
        <authorList>
            <person name="Li Y."/>
            <person name="Tan C."/>
            <person name="Li Z."/>
            <person name="Guo J."/>
            <person name="Li S."/>
            <person name="Chen X."/>
            <person name="Wang C."/>
            <person name="Dai X."/>
            <person name="Yang H."/>
            <person name="Song W."/>
            <person name="Hou L."/>
            <person name="Xu J."/>
            <person name="Tong Z."/>
            <person name="Xu A."/>
            <person name="Yuan X."/>
            <person name="Wang W."/>
            <person name="Yang Q."/>
            <person name="Chen L."/>
            <person name="Sun Z."/>
            <person name="Wang K."/>
            <person name="Pan B."/>
            <person name="Chen J."/>
            <person name="Bao Y."/>
            <person name="Liu F."/>
            <person name="Qi X."/>
            <person name="Gang D.R."/>
            <person name="Wen J."/>
            <person name="Li J."/>
        </authorList>
    </citation>
    <scope>NUCLEOTIDE SEQUENCE</scope>
    <source>
        <strain evidence="3">Dzin_1.0</strain>
    </source>
</reference>
<sequence length="122" mass="13500">MFFTLFTLSLFCLSLPQDRSSRTAAPRSRRLSLAACSCLFLLDHRRPEPPLDCQAPLWHSVSSLSDRQAPHGLLLLDASLAIIYQLRRRTRLNDLPGVLQSNTMTSASPARQTIPTGSAVIP</sequence>
<comment type="caution">
    <text evidence="3">The sequence shown here is derived from an EMBL/GenBank/DDBJ whole genome shotgun (WGS) entry which is preliminary data.</text>
</comment>
<accession>A0A9D5CU17</accession>
<dbReference type="AlphaFoldDB" id="A0A9D5CU17"/>